<evidence type="ECO:0000313" key="3">
    <source>
        <dbReference type="Proteomes" id="UP000639403"/>
    </source>
</evidence>
<dbReference type="AlphaFoldDB" id="A0A8H7P111"/>
<evidence type="ECO:0000256" key="1">
    <source>
        <dbReference type="SAM" id="MobiDB-lite"/>
    </source>
</evidence>
<evidence type="ECO:0000313" key="2">
    <source>
        <dbReference type="EMBL" id="KAF9812914.1"/>
    </source>
</evidence>
<reference evidence="2" key="1">
    <citation type="submission" date="2020-11" db="EMBL/GenBank/DDBJ databases">
        <authorList>
            <person name="Koelle M."/>
            <person name="Horta M.A.C."/>
            <person name="Nowrousian M."/>
            <person name="Ohm R.A."/>
            <person name="Benz P."/>
            <person name="Pilgard A."/>
        </authorList>
    </citation>
    <scope>NUCLEOTIDE SEQUENCE</scope>
    <source>
        <strain evidence="2">FPRL280</strain>
    </source>
</reference>
<proteinExistence type="predicted"/>
<protein>
    <submittedName>
        <fullName evidence="2">Uncharacterized protein</fullName>
    </submittedName>
</protein>
<organism evidence="2 3">
    <name type="scientific">Rhodonia placenta</name>
    <dbReference type="NCBI Taxonomy" id="104341"/>
    <lineage>
        <taxon>Eukaryota</taxon>
        <taxon>Fungi</taxon>
        <taxon>Dikarya</taxon>
        <taxon>Basidiomycota</taxon>
        <taxon>Agaricomycotina</taxon>
        <taxon>Agaricomycetes</taxon>
        <taxon>Polyporales</taxon>
        <taxon>Adustoporiaceae</taxon>
        <taxon>Rhodonia</taxon>
    </lineage>
</organism>
<dbReference type="Proteomes" id="UP000639403">
    <property type="component" value="Unassembled WGS sequence"/>
</dbReference>
<gene>
    <name evidence="2" type="ORF">IEO21_05910</name>
</gene>
<accession>A0A8H7P111</accession>
<name>A0A8H7P111_9APHY</name>
<feature type="compositionally biased region" description="Basic and acidic residues" evidence="1">
    <location>
        <begin position="222"/>
        <end position="238"/>
    </location>
</feature>
<comment type="caution">
    <text evidence="2">The sequence shown here is derived from an EMBL/GenBank/DDBJ whole genome shotgun (WGS) entry which is preliminary data.</text>
</comment>
<reference evidence="2" key="2">
    <citation type="journal article" name="Front. Microbiol.">
        <title>Degradative Capacity of Two Strains of Rhodonia placenta: From Phenotype to Genotype.</title>
        <authorList>
            <person name="Kolle M."/>
            <person name="Horta M.A.C."/>
            <person name="Nowrousian M."/>
            <person name="Ohm R.A."/>
            <person name="Benz J.P."/>
            <person name="Pilgard A."/>
        </authorList>
    </citation>
    <scope>NUCLEOTIDE SEQUENCE</scope>
    <source>
        <strain evidence="2">FPRL280</strain>
    </source>
</reference>
<feature type="region of interest" description="Disordered" evidence="1">
    <location>
        <begin position="216"/>
        <end position="241"/>
    </location>
</feature>
<dbReference type="EMBL" id="JADOXO010000118">
    <property type="protein sequence ID" value="KAF9812914.1"/>
    <property type="molecule type" value="Genomic_DNA"/>
</dbReference>
<sequence length="310" mass="34576">MSVTYDVYAQQLFRLGQGYPLWEPEPKDGVEVEIGDVGYLHRGGFYRIFNALRDPQDPLNATLGTPPDFEKFSSGAMQPHRVENAIASGPVASKTLRKISVAGELSVHNIGATCKYECTDDQGALLVLETPAVREELHQIRRLKNYFSKNINDWHTFAAGEIGLEKKPEEILFVRGWVKTTRWAVAAFTNQAKSAKISFDGNFASPATASFALEASESIAPQHDRRSGPEDRLRGEGHHHAREPAWPADQCVFLHYLKLKKRFLLLKTIEAAAEPQDPSVSGDDDDTIEECVKIQDPVDEVLDYILRVGT</sequence>